<gene>
    <name evidence="3" type="primary">LOC110985011</name>
</gene>
<dbReference type="RefSeq" id="XP_022101383.1">
    <property type="nucleotide sequence ID" value="XM_022245691.1"/>
</dbReference>
<dbReference type="GeneID" id="110985011"/>
<keyword evidence="2" id="KW-1185">Reference proteome</keyword>
<sequence length="161" mass="17265">MEGKLLIVLFVLSSSFGAFALNCHVCPFFGVCKDGEVGELKSCASLNGTVANQCLKFDGAYSAVFRGATATFRGSIRNCNLLPKDSEPPPLRCLSTSESSGYLTRNLQYATDLVPYVSNVTIQVTSGHLCFCDADGCNGVDSVKPFLSLLLISGLMHLFMM</sequence>
<feature type="chain" id="PRO_5034303701" evidence="1">
    <location>
        <begin position="21"/>
        <end position="161"/>
    </location>
</feature>
<accession>A0A8B7Z6W1</accession>
<dbReference type="OrthoDB" id="10158342at2759"/>
<proteinExistence type="predicted"/>
<dbReference type="Proteomes" id="UP000694845">
    <property type="component" value="Unplaced"/>
</dbReference>
<evidence type="ECO:0000256" key="1">
    <source>
        <dbReference type="SAM" id="SignalP"/>
    </source>
</evidence>
<keyword evidence="1" id="KW-0732">Signal</keyword>
<reference evidence="3" key="1">
    <citation type="submission" date="2025-08" db="UniProtKB">
        <authorList>
            <consortium name="RefSeq"/>
        </authorList>
    </citation>
    <scope>IDENTIFICATION</scope>
</reference>
<evidence type="ECO:0000313" key="3">
    <source>
        <dbReference type="RefSeq" id="XP_022101383.1"/>
    </source>
</evidence>
<name>A0A8B7Z6W1_ACAPL</name>
<dbReference type="AlphaFoldDB" id="A0A8B7Z6W1"/>
<protein>
    <submittedName>
        <fullName evidence="3">Uncharacterized protein LOC110985011</fullName>
    </submittedName>
</protein>
<dbReference type="OMA" id="GVIRNCY"/>
<dbReference type="KEGG" id="aplc:110985011"/>
<organism evidence="2 3">
    <name type="scientific">Acanthaster planci</name>
    <name type="common">Crown-of-thorns starfish</name>
    <dbReference type="NCBI Taxonomy" id="133434"/>
    <lineage>
        <taxon>Eukaryota</taxon>
        <taxon>Metazoa</taxon>
        <taxon>Echinodermata</taxon>
        <taxon>Eleutherozoa</taxon>
        <taxon>Asterozoa</taxon>
        <taxon>Asteroidea</taxon>
        <taxon>Valvatacea</taxon>
        <taxon>Valvatida</taxon>
        <taxon>Acanthasteridae</taxon>
        <taxon>Acanthaster</taxon>
    </lineage>
</organism>
<evidence type="ECO:0000313" key="2">
    <source>
        <dbReference type="Proteomes" id="UP000694845"/>
    </source>
</evidence>
<feature type="signal peptide" evidence="1">
    <location>
        <begin position="1"/>
        <end position="20"/>
    </location>
</feature>